<name>A0ACC1QZR1_9HYPO</name>
<proteinExistence type="predicted"/>
<accession>A0ACC1QZR1</accession>
<evidence type="ECO:0000313" key="2">
    <source>
        <dbReference type="Proteomes" id="UP001148737"/>
    </source>
</evidence>
<protein>
    <submittedName>
        <fullName evidence="1">Uncharacterized protein</fullName>
    </submittedName>
</protein>
<organism evidence="1 2">
    <name type="scientific">Lecanicillium saksenae</name>
    <dbReference type="NCBI Taxonomy" id="468837"/>
    <lineage>
        <taxon>Eukaryota</taxon>
        <taxon>Fungi</taxon>
        <taxon>Dikarya</taxon>
        <taxon>Ascomycota</taxon>
        <taxon>Pezizomycotina</taxon>
        <taxon>Sordariomycetes</taxon>
        <taxon>Hypocreomycetidae</taxon>
        <taxon>Hypocreales</taxon>
        <taxon>Cordycipitaceae</taxon>
        <taxon>Lecanicillium</taxon>
    </lineage>
</organism>
<comment type="caution">
    <text evidence="1">The sequence shown here is derived from an EMBL/GenBank/DDBJ whole genome shotgun (WGS) entry which is preliminary data.</text>
</comment>
<dbReference type="Proteomes" id="UP001148737">
    <property type="component" value="Unassembled WGS sequence"/>
</dbReference>
<sequence>MAEQQQYAADYGPDHVQLNIIMSIPAENPAAYPPKKTALMLLDFHQLIVDMIQPQNTRERLCSDIQRLLKAARVNGSPVVHAMIDFDEEPLPKSKIRPNFAAKYKPLLSSTPEKFVEWEGFTNDAAPTSHEITVSKTPGCVSALKTPELLDFLKYKHGIESLIICGVVTSGAVLSTAREAADLGFVTTVVEDGCWDYTPEAHEVVLRKVLPMTAWVTTTETALKLLDGIAEPLENTT</sequence>
<reference evidence="1" key="1">
    <citation type="submission" date="2022-07" db="EMBL/GenBank/DDBJ databases">
        <title>Genome Sequence of Lecanicillium saksenae.</title>
        <authorList>
            <person name="Buettner E."/>
        </authorList>
    </citation>
    <scope>NUCLEOTIDE SEQUENCE</scope>
    <source>
        <strain evidence="1">VT-O1</strain>
    </source>
</reference>
<dbReference type="EMBL" id="JANAKD010000223">
    <property type="protein sequence ID" value="KAJ3496077.1"/>
    <property type="molecule type" value="Genomic_DNA"/>
</dbReference>
<gene>
    <name evidence="1" type="ORF">NLG97_g2923</name>
</gene>
<keyword evidence="2" id="KW-1185">Reference proteome</keyword>
<evidence type="ECO:0000313" key="1">
    <source>
        <dbReference type="EMBL" id="KAJ3496077.1"/>
    </source>
</evidence>